<accession>A0A3M7S8Q7</accession>
<proteinExistence type="predicted"/>
<protein>
    <submittedName>
        <fullName evidence="1">Uncharacterized protein</fullName>
    </submittedName>
</protein>
<dbReference type="EMBL" id="REGN01001831">
    <property type="protein sequence ID" value="RNA32193.1"/>
    <property type="molecule type" value="Genomic_DNA"/>
</dbReference>
<dbReference type="AlphaFoldDB" id="A0A3M7S8Q7"/>
<gene>
    <name evidence="1" type="ORF">BpHYR1_023927</name>
</gene>
<dbReference type="Proteomes" id="UP000276133">
    <property type="component" value="Unassembled WGS sequence"/>
</dbReference>
<keyword evidence="2" id="KW-1185">Reference proteome</keyword>
<comment type="caution">
    <text evidence="1">The sequence shown here is derived from an EMBL/GenBank/DDBJ whole genome shotgun (WGS) entry which is preliminary data.</text>
</comment>
<evidence type="ECO:0000313" key="1">
    <source>
        <dbReference type="EMBL" id="RNA32193.1"/>
    </source>
</evidence>
<name>A0A3M7S8Q7_BRAPC</name>
<sequence>MNRKNTLTVVDHDILEKKLKQHGFAFVKQQNRPLTINKRVGYYERIETNADLLGQTNRLNPIAN</sequence>
<organism evidence="1 2">
    <name type="scientific">Brachionus plicatilis</name>
    <name type="common">Marine rotifer</name>
    <name type="synonym">Brachionus muelleri</name>
    <dbReference type="NCBI Taxonomy" id="10195"/>
    <lineage>
        <taxon>Eukaryota</taxon>
        <taxon>Metazoa</taxon>
        <taxon>Spiralia</taxon>
        <taxon>Gnathifera</taxon>
        <taxon>Rotifera</taxon>
        <taxon>Eurotatoria</taxon>
        <taxon>Monogononta</taxon>
        <taxon>Pseudotrocha</taxon>
        <taxon>Ploima</taxon>
        <taxon>Brachionidae</taxon>
        <taxon>Brachionus</taxon>
    </lineage>
</organism>
<evidence type="ECO:0000313" key="2">
    <source>
        <dbReference type="Proteomes" id="UP000276133"/>
    </source>
</evidence>
<reference evidence="1 2" key="1">
    <citation type="journal article" date="2018" name="Sci. Rep.">
        <title>Genomic signatures of local adaptation to the degree of environmental predictability in rotifers.</title>
        <authorList>
            <person name="Franch-Gras L."/>
            <person name="Hahn C."/>
            <person name="Garcia-Roger E.M."/>
            <person name="Carmona M.J."/>
            <person name="Serra M."/>
            <person name="Gomez A."/>
        </authorList>
    </citation>
    <scope>NUCLEOTIDE SEQUENCE [LARGE SCALE GENOMIC DNA]</scope>
    <source>
        <strain evidence="1">HYR1</strain>
    </source>
</reference>